<dbReference type="EMBL" id="CP111024">
    <property type="protein sequence ID" value="WAR24877.1"/>
    <property type="molecule type" value="Genomic_DNA"/>
</dbReference>
<proteinExistence type="predicted"/>
<keyword evidence="1" id="KW-0472">Membrane</keyword>
<dbReference type="Proteomes" id="UP001164746">
    <property type="component" value="Chromosome 13"/>
</dbReference>
<evidence type="ECO:0000256" key="1">
    <source>
        <dbReference type="SAM" id="Phobius"/>
    </source>
</evidence>
<keyword evidence="1" id="KW-0812">Transmembrane</keyword>
<reference evidence="2" key="1">
    <citation type="submission" date="2022-11" db="EMBL/GenBank/DDBJ databases">
        <title>Centuries of genome instability and evolution in soft-shell clam transmissible cancer (bioRxiv).</title>
        <authorList>
            <person name="Hart S.F.M."/>
            <person name="Yonemitsu M.A."/>
            <person name="Giersch R.M."/>
            <person name="Beal B.F."/>
            <person name="Arriagada G."/>
            <person name="Davis B.W."/>
            <person name="Ostrander E.A."/>
            <person name="Goff S.P."/>
            <person name="Metzger M.J."/>
        </authorList>
    </citation>
    <scope>NUCLEOTIDE SEQUENCE</scope>
    <source>
        <strain evidence="2">MELC-2E11</strain>
        <tissue evidence="2">Siphon/mantle</tissue>
    </source>
</reference>
<name>A0ABY7FRU6_MYAAR</name>
<organism evidence="2 3">
    <name type="scientific">Mya arenaria</name>
    <name type="common">Soft-shell clam</name>
    <dbReference type="NCBI Taxonomy" id="6604"/>
    <lineage>
        <taxon>Eukaryota</taxon>
        <taxon>Metazoa</taxon>
        <taxon>Spiralia</taxon>
        <taxon>Lophotrochozoa</taxon>
        <taxon>Mollusca</taxon>
        <taxon>Bivalvia</taxon>
        <taxon>Autobranchia</taxon>
        <taxon>Heteroconchia</taxon>
        <taxon>Euheterodonta</taxon>
        <taxon>Imparidentia</taxon>
        <taxon>Neoheterodontei</taxon>
        <taxon>Myida</taxon>
        <taxon>Myoidea</taxon>
        <taxon>Myidae</taxon>
        <taxon>Mya</taxon>
    </lineage>
</organism>
<keyword evidence="1" id="KW-1133">Transmembrane helix</keyword>
<feature type="transmembrane region" description="Helical" evidence="1">
    <location>
        <begin position="6"/>
        <end position="25"/>
    </location>
</feature>
<sequence length="59" mass="6866">MQCPLIYEVTLSILLLCSMLIAVGITNDISRITFLWSDSDHLQFTEQWFIDNIVDKFLT</sequence>
<accession>A0ABY7FRU6</accession>
<evidence type="ECO:0000313" key="3">
    <source>
        <dbReference type="Proteomes" id="UP001164746"/>
    </source>
</evidence>
<evidence type="ECO:0000313" key="2">
    <source>
        <dbReference type="EMBL" id="WAR24877.1"/>
    </source>
</evidence>
<keyword evidence="3" id="KW-1185">Reference proteome</keyword>
<gene>
    <name evidence="2" type="ORF">MAR_038546</name>
</gene>
<protein>
    <submittedName>
        <fullName evidence="2">Uncharacterized protein</fullName>
    </submittedName>
</protein>